<feature type="signal peptide" evidence="2">
    <location>
        <begin position="1"/>
        <end position="24"/>
    </location>
</feature>
<dbReference type="EMBL" id="CAACYH010000002">
    <property type="protein sequence ID" value="VFB12810.1"/>
    <property type="molecule type" value="Genomic_DNA"/>
</dbReference>
<dbReference type="InterPro" id="IPR004564">
    <property type="entry name" value="OM_lipoprot_carrier_LolA-like"/>
</dbReference>
<dbReference type="Gene3D" id="2.50.20.10">
    <property type="entry name" value="Lipoprotein localisation LolA/LolB/LppX"/>
    <property type="match status" value="1"/>
</dbReference>
<evidence type="ECO:0000313" key="4">
    <source>
        <dbReference type="Proteomes" id="UP000396835"/>
    </source>
</evidence>
<keyword evidence="1 2" id="KW-0732">Signal</keyword>
<evidence type="ECO:0000313" key="3">
    <source>
        <dbReference type="EMBL" id="VFB12810.1"/>
    </source>
</evidence>
<evidence type="ECO:0000256" key="2">
    <source>
        <dbReference type="SAM" id="SignalP"/>
    </source>
</evidence>
<name>A0A449I010_9BACE</name>
<protein>
    <submittedName>
        <fullName evidence="3">Outer membrane lipoprotein-sorting protein</fullName>
    </submittedName>
</protein>
<accession>A0A449I010</accession>
<dbReference type="Pfam" id="PF16584">
    <property type="entry name" value="LolA_2"/>
    <property type="match status" value="1"/>
</dbReference>
<proteinExistence type="predicted"/>
<dbReference type="InterPro" id="IPR029046">
    <property type="entry name" value="LolA/LolB/LppX"/>
</dbReference>
<sequence length="212" mass="23672">MEMLKINRLLFCICMLAIALPAVAQQPDAKEVLDRTAETFKKSGGVKISFTVRAPGGSSTGTIRLKGDKFLLESDGATTWFDGHTQWSYLSSSDEVNISEPTPEELQNINPYALLSLYEQGYQLKMGEVDNPRLKSLYKVVLTATERKTNLQCIILYVTKDTYRPTHVSMAQRGGDAAVIIINSYQTGETYPDSLFVFDKKAYPTAELIDLR</sequence>
<dbReference type="AlphaFoldDB" id="A0A449I010"/>
<dbReference type="Proteomes" id="UP000396835">
    <property type="component" value="Unassembled WGS sequence"/>
</dbReference>
<keyword evidence="3" id="KW-0449">Lipoprotein</keyword>
<reference evidence="3 4" key="1">
    <citation type="submission" date="2019-02" db="EMBL/GenBank/DDBJ databases">
        <authorList>
            <consortium name="Pathogen Informatics"/>
        </authorList>
    </citation>
    <scope>NUCLEOTIDE SEQUENCE [LARGE SCALE GENOMIC DNA]</scope>
    <source>
        <strain evidence="3 4">3012STDY7078512</strain>
    </source>
</reference>
<evidence type="ECO:0000256" key="1">
    <source>
        <dbReference type="ARBA" id="ARBA00022729"/>
    </source>
</evidence>
<dbReference type="SUPFAM" id="SSF89392">
    <property type="entry name" value="Prokaryotic lipoproteins and lipoprotein localization factors"/>
    <property type="match status" value="1"/>
</dbReference>
<dbReference type="CDD" id="cd16325">
    <property type="entry name" value="LolA"/>
    <property type="match status" value="1"/>
</dbReference>
<organism evidence="3 4">
    <name type="scientific">Prevotella heparinolytica</name>
    <dbReference type="NCBI Taxonomy" id="28113"/>
    <lineage>
        <taxon>Bacteria</taxon>
        <taxon>Pseudomonadati</taxon>
        <taxon>Bacteroidota</taxon>
        <taxon>Bacteroidia</taxon>
        <taxon>Bacteroidales</taxon>
        <taxon>Bacteroidaceae</taxon>
        <taxon>Bacteroides</taxon>
    </lineage>
</organism>
<feature type="chain" id="PRO_5019479418" evidence="2">
    <location>
        <begin position="25"/>
        <end position="212"/>
    </location>
</feature>
<gene>
    <name evidence="3" type="ORF">NCTC7812_00320</name>
</gene>